<protein>
    <submittedName>
        <fullName evidence="2">Uncharacterized protein</fullName>
    </submittedName>
</protein>
<proteinExistence type="predicted"/>
<sequence>MHLVSDHHNNVQHFLGEPKDPCRPKEPSSSHRADSPFSRLPWLLLSGALCPCRPAGSGDPLDHPSRGCFLSDCSLPRLQAESCDSHGHFSDSFLVFRG</sequence>
<accession>A0A218Y2X8</accession>
<feature type="compositionally biased region" description="Basic and acidic residues" evidence="1">
    <location>
        <begin position="16"/>
        <end position="34"/>
    </location>
</feature>
<feature type="region of interest" description="Disordered" evidence="1">
    <location>
        <begin position="1"/>
        <end position="36"/>
    </location>
</feature>
<evidence type="ECO:0000313" key="3">
    <source>
        <dbReference type="Proteomes" id="UP000197138"/>
    </source>
</evidence>
<comment type="caution">
    <text evidence="2">The sequence shown here is derived from an EMBL/GenBank/DDBJ whole genome shotgun (WGS) entry which is preliminary data.</text>
</comment>
<dbReference type="AlphaFoldDB" id="A0A218Y2X8"/>
<dbReference type="Proteomes" id="UP000197138">
    <property type="component" value="Unassembled WGS sequence"/>
</dbReference>
<dbReference type="EMBL" id="MTKT01000031">
    <property type="protein sequence ID" value="OWM91645.1"/>
    <property type="molecule type" value="Genomic_DNA"/>
</dbReference>
<organism evidence="2 3">
    <name type="scientific">Punica granatum</name>
    <name type="common">Pomegranate</name>
    <dbReference type="NCBI Taxonomy" id="22663"/>
    <lineage>
        <taxon>Eukaryota</taxon>
        <taxon>Viridiplantae</taxon>
        <taxon>Streptophyta</taxon>
        <taxon>Embryophyta</taxon>
        <taxon>Tracheophyta</taxon>
        <taxon>Spermatophyta</taxon>
        <taxon>Magnoliopsida</taxon>
        <taxon>eudicotyledons</taxon>
        <taxon>Gunneridae</taxon>
        <taxon>Pentapetalae</taxon>
        <taxon>rosids</taxon>
        <taxon>malvids</taxon>
        <taxon>Myrtales</taxon>
        <taxon>Lythraceae</taxon>
        <taxon>Punica</taxon>
    </lineage>
</organism>
<gene>
    <name evidence="2" type="ORF">CDL15_Pgr027012</name>
</gene>
<evidence type="ECO:0000256" key="1">
    <source>
        <dbReference type="SAM" id="MobiDB-lite"/>
    </source>
</evidence>
<reference evidence="3" key="1">
    <citation type="journal article" date="2017" name="Plant J.">
        <title>The pomegranate (Punica granatum L.) genome and the genomics of punicalagin biosynthesis.</title>
        <authorList>
            <person name="Qin G."/>
            <person name="Xu C."/>
            <person name="Ming R."/>
            <person name="Tang H."/>
            <person name="Guyot R."/>
            <person name="Kramer E.M."/>
            <person name="Hu Y."/>
            <person name="Yi X."/>
            <person name="Qi Y."/>
            <person name="Xu X."/>
            <person name="Gao Z."/>
            <person name="Pan H."/>
            <person name="Jian J."/>
            <person name="Tian Y."/>
            <person name="Yue Z."/>
            <person name="Xu Y."/>
        </authorList>
    </citation>
    <scope>NUCLEOTIDE SEQUENCE [LARGE SCALE GENOMIC DNA]</scope>
    <source>
        <strain evidence="3">cv. Dabenzi</strain>
    </source>
</reference>
<name>A0A218Y2X8_PUNGR</name>
<evidence type="ECO:0000313" key="2">
    <source>
        <dbReference type="EMBL" id="OWM91645.1"/>
    </source>
</evidence>